<dbReference type="RefSeq" id="WP_174495076.1">
    <property type="nucleotide sequence ID" value="NZ_CADDWK010000002.1"/>
</dbReference>
<organism evidence="2 3">
    <name type="scientific">Salirhabdus euzebyi</name>
    <dbReference type="NCBI Taxonomy" id="394506"/>
    <lineage>
        <taxon>Bacteria</taxon>
        <taxon>Bacillati</taxon>
        <taxon>Bacillota</taxon>
        <taxon>Bacilli</taxon>
        <taxon>Bacillales</taxon>
        <taxon>Bacillaceae</taxon>
        <taxon>Salirhabdus</taxon>
    </lineage>
</organism>
<keyword evidence="3" id="KW-1185">Reference proteome</keyword>
<keyword evidence="2" id="KW-0282">Flagellum</keyword>
<evidence type="ECO:0000313" key="3">
    <source>
        <dbReference type="Proteomes" id="UP000581688"/>
    </source>
</evidence>
<proteinExistence type="predicted"/>
<keyword evidence="2" id="KW-0966">Cell projection</keyword>
<sequence length="114" mass="13782">MALAYKKIHHYEDKVSKNEFEKIIGDLMDNMQVLQEKISFKADMAIEKELYKQRKEIHRLQSELLSFHEKVKQLEKQAPKSTESILKREDHLFRKMYTSLKKSMLINKWITKKQ</sequence>
<keyword evidence="1" id="KW-0175">Coiled coil</keyword>
<evidence type="ECO:0000256" key="1">
    <source>
        <dbReference type="SAM" id="Coils"/>
    </source>
</evidence>
<gene>
    <name evidence="2" type="ORF">HNQ94_000691</name>
</gene>
<dbReference type="Proteomes" id="UP000581688">
    <property type="component" value="Unassembled WGS sequence"/>
</dbReference>
<evidence type="ECO:0000313" key="2">
    <source>
        <dbReference type="EMBL" id="MBB6452246.1"/>
    </source>
</evidence>
<name>A0A841PXN8_9BACI</name>
<reference evidence="2 3" key="1">
    <citation type="submission" date="2020-08" db="EMBL/GenBank/DDBJ databases">
        <title>Genomic Encyclopedia of Type Strains, Phase IV (KMG-IV): sequencing the most valuable type-strain genomes for metagenomic binning, comparative biology and taxonomic classification.</title>
        <authorList>
            <person name="Goeker M."/>
        </authorList>
    </citation>
    <scope>NUCLEOTIDE SEQUENCE [LARGE SCALE GENOMIC DNA]</scope>
    <source>
        <strain evidence="2 3">DSM 19612</strain>
    </source>
</reference>
<accession>A0A841PXN8</accession>
<feature type="coiled-coil region" evidence="1">
    <location>
        <begin position="17"/>
        <end position="77"/>
    </location>
</feature>
<comment type="caution">
    <text evidence="2">The sequence shown here is derived from an EMBL/GenBank/DDBJ whole genome shotgun (WGS) entry which is preliminary data.</text>
</comment>
<dbReference type="EMBL" id="JACHGH010000002">
    <property type="protein sequence ID" value="MBB6452246.1"/>
    <property type="molecule type" value="Genomic_DNA"/>
</dbReference>
<protein>
    <submittedName>
        <fullName evidence="2">Flagellar motility protein MotE (MotC chaperone)</fullName>
    </submittedName>
</protein>
<dbReference type="AlphaFoldDB" id="A0A841PXN8"/>
<keyword evidence="2" id="KW-0969">Cilium</keyword>